<keyword evidence="2" id="KW-1185">Reference proteome</keyword>
<gene>
    <name evidence="1" type="ORF">ALC53_08296</name>
</gene>
<sequence>MARYRYREIPASERSEHWMPDATGGYPAARIYGVCPKINTHAYTPEYVSEWISRRRYTDDSRSRDSIAKFYGCTLRKRRCRRPRACRQRGLVSLKFSRIVGAAEAVSRHYTATLSPSFGASCLERLHDRAVSSLQNSLSLFFFHTHTQSTHTHTLLLDARFLAFLSSFSSAYYECISRRNRQVATAFNPLRTALHHALPANSRPRSGWDVGCGIAGWSQPPRDGTRSAISVAMHESATSAG</sequence>
<dbReference type="AlphaFoldDB" id="A0A195BAI0"/>
<organism evidence="1 2">
    <name type="scientific">Atta colombica</name>
    <dbReference type="NCBI Taxonomy" id="520822"/>
    <lineage>
        <taxon>Eukaryota</taxon>
        <taxon>Metazoa</taxon>
        <taxon>Ecdysozoa</taxon>
        <taxon>Arthropoda</taxon>
        <taxon>Hexapoda</taxon>
        <taxon>Insecta</taxon>
        <taxon>Pterygota</taxon>
        <taxon>Neoptera</taxon>
        <taxon>Endopterygota</taxon>
        <taxon>Hymenoptera</taxon>
        <taxon>Apocrita</taxon>
        <taxon>Aculeata</taxon>
        <taxon>Formicoidea</taxon>
        <taxon>Formicidae</taxon>
        <taxon>Myrmicinae</taxon>
        <taxon>Atta</taxon>
    </lineage>
</organism>
<evidence type="ECO:0000313" key="1">
    <source>
        <dbReference type="EMBL" id="KYM81225.1"/>
    </source>
</evidence>
<evidence type="ECO:0000313" key="2">
    <source>
        <dbReference type="Proteomes" id="UP000078540"/>
    </source>
</evidence>
<dbReference type="EMBL" id="KQ976540">
    <property type="protein sequence ID" value="KYM81225.1"/>
    <property type="molecule type" value="Genomic_DNA"/>
</dbReference>
<accession>A0A195BAI0</accession>
<proteinExistence type="predicted"/>
<protein>
    <submittedName>
        <fullName evidence="1">Uncharacterized protein</fullName>
    </submittedName>
</protein>
<name>A0A195BAI0_9HYME</name>
<reference evidence="1 2" key="1">
    <citation type="submission" date="2015-09" db="EMBL/GenBank/DDBJ databases">
        <title>Atta colombica WGS genome.</title>
        <authorList>
            <person name="Nygaard S."/>
            <person name="Hu H."/>
            <person name="Boomsma J."/>
            <person name="Zhang G."/>
        </authorList>
    </citation>
    <scope>NUCLEOTIDE SEQUENCE [LARGE SCALE GENOMIC DNA]</scope>
    <source>
        <strain evidence="1">Treedump-2</strain>
        <tissue evidence="1">Whole body</tissue>
    </source>
</reference>
<dbReference type="Proteomes" id="UP000078540">
    <property type="component" value="Unassembled WGS sequence"/>
</dbReference>